<keyword evidence="1" id="KW-1133">Transmembrane helix</keyword>
<dbReference type="InterPro" id="IPR036291">
    <property type="entry name" value="NAD(P)-bd_dom_sf"/>
</dbReference>
<dbReference type="Gene3D" id="3.90.25.10">
    <property type="entry name" value="UDP-galactose 4-epimerase, domain 1"/>
    <property type="match status" value="1"/>
</dbReference>
<dbReference type="Pfam" id="PF13460">
    <property type="entry name" value="NAD_binding_10"/>
    <property type="match status" value="1"/>
</dbReference>
<evidence type="ECO:0000313" key="4">
    <source>
        <dbReference type="Proteomes" id="UP001199106"/>
    </source>
</evidence>
<dbReference type="Gene3D" id="3.40.50.720">
    <property type="entry name" value="NAD(P)-binding Rossmann-like Domain"/>
    <property type="match status" value="1"/>
</dbReference>
<sequence length="584" mass="63825">MTMGDAVASFLDKKDVTTKNMCLSTPADFRNRKEYQLGPRQWGNERYRWKDATSRPRRFNTVVIFLPALVAVSYLLKMGIDNLPTGTTINHFEFGAVSPEASIQFKVNPPGLILNAVIANTPQVVLSFLHFNYNAIYTAMLMGYEWVSYAHERKGLRVTRQPSGAQRSTYFLQLPYRFNIPLMVLNGTLHWLVSQSIFLIAIDFYDAFGKPGTGTPKWELLGIHNYKSLGYSPPAIITVIVLGGLMFISIVASRYIPYKRGMPLAGSCSLAISAACHPMEQGDDGVSIAEQKLKWGVIRKANLMRAIPIAVTGATGGVGGLVARGLAARQLPQRLLVRTPSKAPKLPHSEVRQFSYSDHAAASTALKGVHTLFMVSASESAERLDQHRSFVDAAVEAGVQHVVYTSFMGAAPDAVFTLARDHYVTEEYIKASGMRWTFLRDNLYIDFMESLVGADGVIRGPSGSGRVSIVAREDVARLAAAVLADPDQHAGISYDVTGREALSISDVAATISKIRTRDVRFHDETIEEAYTSRANYGVPGWQVDAWVSTYTAIGSNALAPVSDAVKSVTGCAPMTLAEYLAANP</sequence>
<keyword evidence="4" id="KW-1185">Reference proteome</keyword>
<evidence type="ECO:0000259" key="2">
    <source>
        <dbReference type="Pfam" id="PF13460"/>
    </source>
</evidence>
<evidence type="ECO:0000313" key="3">
    <source>
        <dbReference type="EMBL" id="KAG9185441.1"/>
    </source>
</evidence>
<dbReference type="InterPro" id="IPR016040">
    <property type="entry name" value="NAD(P)-bd_dom"/>
</dbReference>
<accession>A0AAD4I6J2</accession>
<feature type="transmembrane region" description="Helical" evidence="1">
    <location>
        <begin position="235"/>
        <end position="256"/>
    </location>
</feature>
<gene>
    <name evidence="3" type="ORF">G6011_07985</name>
</gene>
<reference evidence="3" key="1">
    <citation type="submission" date="2021-07" db="EMBL/GenBank/DDBJ databases">
        <title>Genome Resource of American Ginseng Black Spot Pathogen Alternaria panax.</title>
        <authorList>
            <person name="Qiu C."/>
            <person name="Wang W."/>
            <person name="Liu Z."/>
        </authorList>
    </citation>
    <scope>NUCLEOTIDE SEQUENCE</scope>
    <source>
        <strain evidence="3">BNCC115425</strain>
    </source>
</reference>
<dbReference type="PANTHER" id="PTHR35395:SF1">
    <property type="entry name" value="DUF6536 DOMAIN-CONTAINING PROTEIN"/>
    <property type="match status" value="1"/>
</dbReference>
<dbReference type="EMBL" id="JAANER010000011">
    <property type="protein sequence ID" value="KAG9185441.1"/>
    <property type="molecule type" value="Genomic_DNA"/>
</dbReference>
<evidence type="ECO:0000256" key="1">
    <source>
        <dbReference type="SAM" id="Phobius"/>
    </source>
</evidence>
<name>A0AAD4I6J2_9PLEO</name>
<dbReference type="CDD" id="cd05269">
    <property type="entry name" value="TMR_SDR_a"/>
    <property type="match status" value="1"/>
</dbReference>
<dbReference type="AlphaFoldDB" id="A0AAD4I6J2"/>
<dbReference type="Proteomes" id="UP001199106">
    <property type="component" value="Unassembled WGS sequence"/>
</dbReference>
<comment type="caution">
    <text evidence="3">The sequence shown here is derived from an EMBL/GenBank/DDBJ whole genome shotgun (WGS) entry which is preliminary data.</text>
</comment>
<dbReference type="PANTHER" id="PTHR35395">
    <property type="entry name" value="DUF6536 DOMAIN-CONTAINING PROTEIN"/>
    <property type="match status" value="1"/>
</dbReference>
<feature type="transmembrane region" description="Helical" evidence="1">
    <location>
        <begin position="58"/>
        <end position="76"/>
    </location>
</feature>
<proteinExistence type="predicted"/>
<dbReference type="SUPFAM" id="SSF51735">
    <property type="entry name" value="NAD(P)-binding Rossmann-fold domains"/>
    <property type="match status" value="1"/>
</dbReference>
<keyword evidence="1" id="KW-0812">Transmembrane</keyword>
<protein>
    <recommendedName>
        <fullName evidence="2">NAD(P)-binding domain-containing protein</fullName>
    </recommendedName>
</protein>
<organism evidence="3 4">
    <name type="scientific">Alternaria panax</name>
    <dbReference type="NCBI Taxonomy" id="48097"/>
    <lineage>
        <taxon>Eukaryota</taxon>
        <taxon>Fungi</taxon>
        <taxon>Dikarya</taxon>
        <taxon>Ascomycota</taxon>
        <taxon>Pezizomycotina</taxon>
        <taxon>Dothideomycetes</taxon>
        <taxon>Pleosporomycetidae</taxon>
        <taxon>Pleosporales</taxon>
        <taxon>Pleosporineae</taxon>
        <taxon>Pleosporaceae</taxon>
        <taxon>Alternaria</taxon>
        <taxon>Alternaria sect. Panax</taxon>
    </lineage>
</organism>
<feature type="domain" description="NAD(P)-binding" evidence="2">
    <location>
        <begin position="313"/>
        <end position="486"/>
    </location>
</feature>
<keyword evidence="1" id="KW-0472">Membrane</keyword>
<feature type="transmembrane region" description="Helical" evidence="1">
    <location>
        <begin position="180"/>
        <end position="202"/>
    </location>
</feature>